<feature type="region of interest" description="Disordered" evidence="1">
    <location>
        <begin position="572"/>
        <end position="596"/>
    </location>
</feature>
<dbReference type="AlphaFoldDB" id="A0A1R1PQ50"/>
<evidence type="ECO:0000313" key="4">
    <source>
        <dbReference type="Proteomes" id="UP000188320"/>
    </source>
</evidence>
<accession>A0A1R1PQ50</accession>
<proteinExistence type="predicted"/>
<dbReference type="OrthoDB" id="5592795at2759"/>
<keyword evidence="4" id="KW-1185">Reference proteome</keyword>
<feature type="compositionally biased region" description="Low complexity" evidence="1">
    <location>
        <begin position="77"/>
        <end position="89"/>
    </location>
</feature>
<feature type="compositionally biased region" description="Low complexity" evidence="1">
    <location>
        <begin position="48"/>
        <end position="57"/>
    </location>
</feature>
<feature type="compositionally biased region" description="Polar residues" evidence="1">
    <location>
        <begin position="433"/>
        <end position="444"/>
    </location>
</feature>
<evidence type="ECO:0000313" key="2">
    <source>
        <dbReference type="EMBL" id="OMH83061.1"/>
    </source>
</evidence>
<sequence>MNRTLLRYTDYGEPHESYTNSDCINLFNEADDETAIQSLGTHSKSKRLSSVMSSASKNLNRQSSSYTGGEKEHNKTSSKNKTGSSISSGQGKLDANKILEEADPNVLLNYSMGKEVRNRSQSTVTSNQLDGGVVSGNAELDDGSSGLKLQKSITIDAQSLKKSENGPTILPGSSVDYPYRRQSSEPPVDGRMYMNSTMRSEGGYINDDGEVDIPGVLQLNNQAGVSYVNYQGMENGVDYMVNPVYGRGRDATSFYMQQHPQMPYYQPNVTGPGYVPVYLYDGVAQHSNMTGPMRYRRDSNYRAHLGQQYPNGYYGYNNNKGGYVGYNSNMYRNRNDQPQHSAQRRRDSSQPQMDMDVGEHVDGLSTAQGAASITSPLTQGYGQRASFSQNPLRRADMSEDAGSEFTMAGESNGRLVNQRNSTDFSKSPRINPASPTSVEGNPESNRYFDGIDSSQRVATANMDLAQKANNASQRSRPHRHSDAVRSNYTLSKDAASKNLNTSVNSDNLDLPSTDSTLRTEASGTKRKLSLVEMTTNSDYLITNSFDAAAEAGITSNSAGEVSCESNASYKTDTQLDVLDPETQKSPKNNIRNPVLDRLKAKARGAASLSMSSKTAANNGLKVNIKGLFSEKGSESQAQDRDNAQEAGPHTAALIEFAQSLPSPSTLCPDFYNQGGGFSPIPFGNTPIIESSAQDSFSWPMNNTNSKKN</sequence>
<organism evidence="2 4">
    <name type="scientific">Zancudomyces culisetae</name>
    <name type="common">Gut fungus</name>
    <name type="synonym">Smittium culisetae</name>
    <dbReference type="NCBI Taxonomy" id="1213189"/>
    <lineage>
        <taxon>Eukaryota</taxon>
        <taxon>Fungi</taxon>
        <taxon>Fungi incertae sedis</taxon>
        <taxon>Zoopagomycota</taxon>
        <taxon>Kickxellomycotina</taxon>
        <taxon>Harpellomycetes</taxon>
        <taxon>Harpellales</taxon>
        <taxon>Legeriomycetaceae</taxon>
        <taxon>Zancudomyces</taxon>
    </lineage>
</organism>
<evidence type="ECO:0000256" key="1">
    <source>
        <dbReference type="SAM" id="MobiDB-lite"/>
    </source>
</evidence>
<gene>
    <name evidence="3" type="ORF">AX774_g1954</name>
    <name evidence="2" type="ORF">AX774_g3431</name>
</gene>
<protein>
    <submittedName>
        <fullName evidence="2">Uncharacterized protein</fullName>
    </submittedName>
</protein>
<reference evidence="4" key="1">
    <citation type="submission" date="2017-01" db="EMBL/GenBank/DDBJ databases">
        <authorList>
            <person name="Wang Y."/>
            <person name="White M."/>
            <person name="Kvist S."/>
            <person name="Moncalvo J.-M."/>
        </authorList>
    </citation>
    <scope>NUCLEOTIDE SEQUENCE [LARGE SCALE GENOMIC DNA]</scope>
    <source>
        <strain evidence="4">COL-18-3</strain>
    </source>
</reference>
<feature type="region of interest" description="Disordered" evidence="1">
    <location>
        <begin position="325"/>
        <end position="357"/>
    </location>
</feature>
<feature type="compositionally biased region" description="Polar residues" evidence="1">
    <location>
        <begin position="330"/>
        <end position="341"/>
    </location>
</feature>
<reference evidence="2" key="2">
    <citation type="submission" date="2017-01" db="EMBL/GenBank/DDBJ databases">
        <authorList>
            <person name="Mah S.A."/>
            <person name="Swanson W.J."/>
            <person name="Moy G.W."/>
            <person name="Vacquier V.D."/>
        </authorList>
    </citation>
    <scope>NUCLEOTIDE SEQUENCE [LARGE SCALE GENOMIC DNA]</scope>
    <source>
        <strain evidence="2">COL-18-3</strain>
    </source>
</reference>
<feature type="region of interest" description="Disordered" evidence="1">
    <location>
        <begin position="40"/>
        <end position="91"/>
    </location>
</feature>
<evidence type="ECO:0000313" key="3">
    <source>
        <dbReference type="EMBL" id="OMH84510.1"/>
    </source>
</evidence>
<dbReference type="Proteomes" id="UP000188320">
    <property type="component" value="Unassembled WGS sequence"/>
</dbReference>
<feature type="compositionally biased region" description="Polar residues" evidence="1">
    <location>
        <begin position="374"/>
        <end position="391"/>
    </location>
</feature>
<feature type="region of interest" description="Disordered" evidence="1">
    <location>
        <begin position="164"/>
        <end position="188"/>
    </location>
</feature>
<name>A0A1R1PQ50_ZANCU</name>
<dbReference type="EMBL" id="LSSK01000519">
    <property type="protein sequence ID" value="OMH83061.1"/>
    <property type="molecule type" value="Genomic_DNA"/>
</dbReference>
<feature type="compositionally biased region" description="Polar residues" evidence="1">
    <location>
        <begin position="497"/>
        <end position="522"/>
    </location>
</feature>
<comment type="caution">
    <text evidence="2">The sequence shown here is derived from an EMBL/GenBank/DDBJ whole genome shotgun (WGS) entry which is preliminary data.</text>
</comment>
<feature type="region of interest" description="Disordered" evidence="1">
    <location>
        <begin position="493"/>
        <end position="523"/>
    </location>
</feature>
<feature type="compositionally biased region" description="Polar residues" evidence="1">
    <location>
        <begin position="414"/>
        <end position="425"/>
    </location>
</feature>
<dbReference type="EMBL" id="LSSK01000184">
    <property type="protein sequence ID" value="OMH84510.1"/>
    <property type="molecule type" value="Genomic_DNA"/>
</dbReference>
<feature type="region of interest" description="Disordered" evidence="1">
    <location>
        <begin position="467"/>
        <end position="486"/>
    </location>
</feature>
<feature type="compositionally biased region" description="Polar residues" evidence="1">
    <location>
        <begin position="58"/>
        <end position="67"/>
    </location>
</feature>
<feature type="region of interest" description="Disordered" evidence="1">
    <location>
        <begin position="374"/>
        <end position="449"/>
    </location>
</feature>